<keyword evidence="3" id="KW-1185">Reference proteome</keyword>
<dbReference type="EMBL" id="WWCJ01000027">
    <property type="protein sequence ID" value="MYN05315.1"/>
    <property type="molecule type" value="Genomic_DNA"/>
</dbReference>
<dbReference type="PROSITE" id="PS51257">
    <property type="entry name" value="PROKAR_LIPOPROTEIN"/>
    <property type="match status" value="1"/>
</dbReference>
<sequence>MSFLKSVTPTLLACVITTGCTGLPYDPRTNNDSSPPDIGLHIEGQRPDSVYKPNPSPTDTQCFPKQSDFCPNLRITPVDIGARVLGTPTVSIRIHENGEASVLATAKDSGSGVRKIRLSCNRQVYYNWDAANQTESNAVFPADAIEQTNQISNGRVPESGILQKVLNMHGQMVFQNAAGTPTRGHRVAIRCSAEASNFNGFSVQSDGVVIWAQDRSIQP</sequence>
<proteinExistence type="predicted"/>
<name>A0A6N9HR70_9BURK</name>
<dbReference type="Proteomes" id="UP000448575">
    <property type="component" value="Unassembled WGS sequence"/>
</dbReference>
<comment type="caution">
    <text evidence="2">The sequence shown here is derived from an EMBL/GenBank/DDBJ whole genome shotgun (WGS) entry which is preliminary data.</text>
</comment>
<accession>A0A6N9HR70</accession>
<dbReference type="AlphaFoldDB" id="A0A6N9HR70"/>
<evidence type="ECO:0000313" key="2">
    <source>
        <dbReference type="EMBL" id="MYN05315.1"/>
    </source>
</evidence>
<protein>
    <submittedName>
        <fullName evidence="2">Uncharacterized protein</fullName>
    </submittedName>
</protein>
<evidence type="ECO:0000313" key="3">
    <source>
        <dbReference type="Proteomes" id="UP000448575"/>
    </source>
</evidence>
<evidence type="ECO:0000256" key="1">
    <source>
        <dbReference type="SAM" id="MobiDB-lite"/>
    </source>
</evidence>
<dbReference type="RefSeq" id="WP_161028262.1">
    <property type="nucleotide sequence ID" value="NZ_WWCJ01000027.1"/>
</dbReference>
<gene>
    <name evidence="2" type="ORF">GTP41_24770</name>
</gene>
<reference evidence="2 3" key="1">
    <citation type="submission" date="2019-12" db="EMBL/GenBank/DDBJ databases">
        <title>Novel species isolated from a subtropical stream in China.</title>
        <authorList>
            <person name="Lu H."/>
        </authorList>
    </citation>
    <scope>NUCLEOTIDE SEQUENCE [LARGE SCALE GENOMIC DNA]</scope>
    <source>
        <strain evidence="2 3">DS3</strain>
    </source>
</reference>
<feature type="region of interest" description="Disordered" evidence="1">
    <location>
        <begin position="25"/>
        <end position="47"/>
    </location>
</feature>
<organism evidence="2 3">
    <name type="scientific">Pseudoduganella guangdongensis</name>
    <dbReference type="NCBI Taxonomy" id="2692179"/>
    <lineage>
        <taxon>Bacteria</taxon>
        <taxon>Pseudomonadati</taxon>
        <taxon>Pseudomonadota</taxon>
        <taxon>Betaproteobacteria</taxon>
        <taxon>Burkholderiales</taxon>
        <taxon>Oxalobacteraceae</taxon>
        <taxon>Telluria group</taxon>
        <taxon>Pseudoduganella</taxon>
    </lineage>
</organism>